<dbReference type="STRING" id="401562.NS365_09590"/>
<comment type="caution">
    <text evidence="1">The sequence shown here is derived from an EMBL/GenBank/DDBJ whole genome shotgun (WGS) entry which is preliminary data.</text>
</comment>
<evidence type="ECO:0000313" key="1">
    <source>
        <dbReference type="EMBL" id="KTQ85484.1"/>
    </source>
</evidence>
<reference evidence="3 4" key="1">
    <citation type="journal article" date="2016" name="Front. Microbiol.">
        <title>Genomic Resource of Rice Seed Associated Bacteria.</title>
        <authorList>
            <person name="Midha S."/>
            <person name="Bansal K."/>
            <person name="Sharma S."/>
            <person name="Kumar N."/>
            <person name="Patil P.P."/>
            <person name="Chaudhry V."/>
            <person name="Patil P.B."/>
        </authorList>
    </citation>
    <scope>NUCLEOTIDE SEQUENCE [LARGE SCALE GENOMIC DNA]</scope>
    <source>
        <strain evidence="1 3">NS226</strain>
        <strain evidence="2 4">NS365</strain>
    </source>
</reference>
<dbReference type="Pfam" id="PF11164">
    <property type="entry name" value="DUF2948"/>
    <property type="match status" value="1"/>
</dbReference>
<evidence type="ECO:0000313" key="3">
    <source>
        <dbReference type="Proteomes" id="UP000078272"/>
    </source>
</evidence>
<dbReference type="EMBL" id="LDPZ01000057">
    <property type="protein sequence ID" value="KTQ85484.1"/>
    <property type="molecule type" value="Genomic_DNA"/>
</dbReference>
<organism evidence="1 3">
    <name type="scientific">Aureimonas ureilytica</name>
    <dbReference type="NCBI Taxonomy" id="401562"/>
    <lineage>
        <taxon>Bacteria</taxon>
        <taxon>Pseudomonadati</taxon>
        <taxon>Pseudomonadota</taxon>
        <taxon>Alphaproteobacteria</taxon>
        <taxon>Hyphomicrobiales</taxon>
        <taxon>Aurantimonadaceae</taxon>
        <taxon>Aureimonas</taxon>
    </lineage>
</organism>
<dbReference type="AlphaFoldDB" id="A0A175R5V3"/>
<evidence type="ECO:0000313" key="2">
    <source>
        <dbReference type="EMBL" id="KTR06022.1"/>
    </source>
</evidence>
<accession>A0A175R5V3</accession>
<keyword evidence="4" id="KW-1185">Reference proteome</keyword>
<name>A0A175R5V3_9HYPH</name>
<gene>
    <name evidence="1" type="ORF">NS226_19425</name>
    <name evidence="2" type="ORF">NS365_09590</name>
</gene>
<dbReference type="InterPro" id="IPR021335">
    <property type="entry name" value="DUF2948"/>
</dbReference>
<evidence type="ECO:0008006" key="5">
    <source>
        <dbReference type="Google" id="ProtNLM"/>
    </source>
</evidence>
<dbReference type="RefSeq" id="WP_058600052.1">
    <property type="nucleotide sequence ID" value="NZ_LDPZ01000057.1"/>
</dbReference>
<sequence length="150" mass="16763">MDLLRLMALDRGDLDIVSAHVQDAVIRLGDISFSGARRQFTLPMNRFVWEKAPPRRGLFRRQGEYERRRSVLHFDRVTSVKRSGFAQADEDAVLALLAIRWSVTDDPSGTIDLVFAGGAAIRLDVECIEAQLTDLGAAWSTPSRPDHDKG</sequence>
<dbReference type="PATRIC" id="fig|401562.3.peg.4004"/>
<dbReference type="Proteomes" id="UP000078272">
    <property type="component" value="Unassembled WGS sequence"/>
</dbReference>
<evidence type="ECO:0000313" key="4">
    <source>
        <dbReference type="Proteomes" id="UP000078529"/>
    </source>
</evidence>
<protein>
    <recommendedName>
        <fullName evidence="5">DUF2948 domain-containing protein</fullName>
    </recommendedName>
</protein>
<dbReference type="EMBL" id="LDQA01000021">
    <property type="protein sequence ID" value="KTR06022.1"/>
    <property type="molecule type" value="Genomic_DNA"/>
</dbReference>
<dbReference type="OrthoDB" id="9806367at2"/>
<proteinExistence type="predicted"/>
<dbReference type="Proteomes" id="UP000078529">
    <property type="component" value="Unassembled WGS sequence"/>
</dbReference>